<dbReference type="GeneID" id="28739056"/>
<dbReference type="OrthoDB" id="9974981at2759"/>
<evidence type="ECO:0000256" key="1">
    <source>
        <dbReference type="ARBA" id="ARBA00022857"/>
    </source>
</evidence>
<dbReference type="InterPro" id="IPR036291">
    <property type="entry name" value="NAD(P)-bd_dom_sf"/>
</dbReference>
<evidence type="ECO:0000259" key="3">
    <source>
        <dbReference type="Pfam" id="PF05368"/>
    </source>
</evidence>
<protein>
    <recommendedName>
        <fullName evidence="3">NmrA-like domain-containing protein</fullName>
    </recommendedName>
</protein>
<accession>A0A0N0NQ32</accession>
<dbReference type="STRING" id="1664694.A0A0N0NQ32"/>
<name>A0A0N0NQ32_9EURO</name>
<reference evidence="4 5" key="1">
    <citation type="submission" date="2015-06" db="EMBL/GenBank/DDBJ databases">
        <title>Draft genome of the ant-associated black yeast Phialophora attae CBS 131958.</title>
        <authorList>
            <person name="Moreno L.F."/>
            <person name="Stielow B.J."/>
            <person name="de Hoog S."/>
            <person name="Vicente V.A."/>
            <person name="Weiss V.A."/>
            <person name="de Vries M."/>
            <person name="Cruz L.M."/>
            <person name="Souza E.M."/>
        </authorList>
    </citation>
    <scope>NUCLEOTIDE SEQUENCE [LARGE SCALE GENOMIC DNA]</scope>
    <source>
        <strain evidence="4 5">CBS 131958</strain>
    </source>
</reference>
<dbReference type="Gene3D" id="3.40.50.720">
    <property type="entry name" value="NAD(P)-binding Rossmann-like Domain"/>
    <property type="match status" value="1"/>
</dbReference>
<dbReference type="VEuPathDB" id="FungiDB:AB675_6853"/>
<proteinExistence type="predicted"/>
<gene>
    <name evidence="4" type="ORF">AB675_6853</name>
</gene>
<dbReference type="AlphaFoldDB" id="A0A0N0NQ32"/>
<dbReference type="InterPro" id="IPR051609">
    <property type="entry name" value="NmrA/Isoflavone_reductase-like"/>
</dbReference>
<dbReference type="SUPFAM" id="SSF51735">
    <property type="entry name" value="NAD(P)-binding Rossmann-fold domains"/>
    <property type="match status" value="1"/>
</dbReference>
<keyword evidence="2" id="KW-0560">Oxidoreductase</keyword>
<dbReference type="PANTHER" id="PTHR47706:SF1">
    <property type="entry name" value="CIPA-LIKE, PUTATIVE (AFU_ORTHOLOGUE AFUA_1G12460)-RELATED"/>
    <property type="match status" value="1"/>
</dbReference>
<dbReference type="CDD" id="cd05259">
    <property type="entry name" value="PCBER_SDR_a"/>
    <property type="match status" value="1"/>
</dbReference>
<keyword evidence="1" id="KW-0521">NADP</keyword>
<organism evidence="4 5">
    <name type="scientific">Cyphellophora attinorum</name>
    <dbReference type="NCBI Taxonomy" id="1664694"/>
    <lineage>
        <taxon>Eukaryota</taxon>
        <taxon>Fungi</taxon>
        <taxon>Dikarya</taxon>
        <taxon>Ascomycota</taxon>
        <taxon>Pezizomycotina</taxon>
        <taxon>Eurotiomycetes</taxon>
        <taxon>Chaetothyriomycetidae</taxon>
        <taxon>Chaetothyriales</taxon>
        <taxon>Cyphellophoraceae</taxon>
        <taxon>Cyphellophora</taxon>
    </lineage>
</organism>
<dbReference type="InterPro" id="IPR008030">
    <property type="entry name" value="NmrA-like"/>
</dbReference>
<dbReference type="Proteomes" id="UP000038010">
    <property type="component" value="Unassembled WGS sequence"/>
</dbReference>
<dbReference type="RefSeq" id="XP_018003401.1">
    <property type="nucleotide sequence ID" value="XM_018147176.1"/>
</dbReference>
<feature type="domain" description="NmrA-like" evidence="3">
    <location>
        <begin position="8"/>
        <end position="225"/>
    </location>
</feature>
<dbReference type="EMBL" id="LFJN01000005">
    <property type="protein sequence ID" value="KPI43438.1"/>
    <property type="molecule type" value="Genomic_DNA"/>
</dbReference>
<keyword evidence="5" id="KW-1185">Reference proteome</keyword>
<dbReference type="InterPro" id="IPR045312">
    <property type="entry name" value="PCBER-like"/>
</dbReference>
<sequence length="303" mass="32416">MSSKPVKVAVAGAGQLGLPIVKALLAANHPVLVLSRSTPKDLPKSDLLSVAQVDYTSKTSIEPHLKDVHTLVSTLGSLAIDAQGPLIDAAYAAGVSRVIPSEFGCDTHHHLAATLPVYAGKVAVQKQVEALAAKSEGKFSWTIIHNNAFLDSGLTNGFIANVPEKKLVRYDGGDVPFAATRLGVIADAIVGVLSNLGATKNKSLKIQDVRTTQNEILEILGGKDGWEIEEFDTKKDREDGFKELQEKGKDANFGKIMLGQIRGAAFAEGWGADFGERAPDNELVGIKEMGKGEWEEYVRSFAK</sequence>
<evidence type="ECO:0000313" key="5">
    <source>
        <dbReference type="Proteomes" id="UP000038010"/>
    </source>
</evidence>
<dbReference type="PANTHER" id="PTHR47706">
    <property type="entry name" value="NMRA-LIKE FAMILY PROTEIN"/>
    <property type="match status" value="1"/>
</dbReference>
<evidence type="ECO:0000256" key="2">
    <source>
        <dbReference type="ARBA" id="ARBA00023002"/>
    </source>
</evidence>
<dbReference type="Gene3D" id="3.90.25.10">
    <property type="entry name" value="UDP-galactose 4-epimerase, domain 1"/>
    <property type="match status" value="1"/>
</dbReference>
<dbReference type="Pfam" id="PF05368">
    <property type="entry name" value="NmrA"/>
    <property type="match status" value="1"/>
</dbReference>
<evidence type="ECO:0000313" key="4">
    <source>
        <dbReference type="EMBL" id="KPI43438.1"/>
    </source>
</evidence>
<dbReference type="GO" id="GO:0016491">
    <property type="term" value="F:oxidoreductase activity"/>
    <property type="evidence" value="ECO:0007669"/>
    <property type="project" value="UniProtKB-KW"/>
</dbReference>
<comment type="caution">
    <text evidence="4">The sequence shown here is derived from an EMBL/GenBank/DDBJ whole genome shotgun (WGS) entry which is preliminary data.</text>
</comment>